<reference evidence="4 5" key="1">
    <citation type="submission" date="2024-12" db="EMBL/GenBank/DDBJ databases">
        <title>The unique morphological basis and parallel evolutionary history of personate flowers in Penstemon.</title>
        <authorList>
            <person name="Depatie T.H."/>
            <person name="Wessinger C.A."/>
        </authorList>
    </citation>
    <scope>NUCLEOTIDE SEQUENCE [LARGE SCALE GENOMIC DNA]</scope>
    <source>
        <strain evidence="4">WTNN_2</strain>
        <tissue evidence="4">Leaf</tissue>
    </source>
</reference>
<feature type="compositionally biased region" description="Basic and acidic residues" evidence="1">
    <location>
        <begin position="158"/>
        <end position="173"/>
    </location>
</feature>
<feature type="transmembrane region" description="Helical" evidence="2">
    <location>
        <begin position="179"/>
        <end position="197"/>
    </location>
</feature>
<evidence type="ECO:0000256" key="3">
    <source>
        <dbReference type="SAM" id="SignalP"/>
    </source>
</evidence>
<feature type="chain" id="PRO_5044868959" description="TRAF-type domain-containing protein" evidence="3">
    <location>
        <begin position="22"/>
        <end position="207"/>
    </location>
</feature>
<keyword evidence="2" id="KW-0472">Membrane</keyword>
<dbReference type="InterPro" id="IPR051986">
    <property type="entry name" value="Innate_Immune_Apopt_Reg"/>
</dbReference>
<keyword evidence="2" id="KW-0812">Transmembrane</keyword>
<feature type="region of interest" description="Disordered" evidence="1">
    <location>
        <begin position="151"/>
        <end position="173"/>
    </location>
</feature>
<accession>A0ABD3UA03</accession>
<evidence type="ECO:0000256" key="2">
    <source>
        <dbReference type="SAM" id="Phobius"/>
    </source>
</evidence>
<evidence type="ECO:0000256" key="1">
    <source>
        <dbReference type="SAM" id="MobiDB-lite"/>
    </source>
</evidence>
<dbReference type="InterPro" id="IPR013083">
    <property type="entry name" value="Znf_RING/FYVE/PHD"/>
</dbReference>
<keyword evidence="5" id="KW-1185">Reference proteome</keyword>
<evidence type="ECO:0000313" key="5">
    <source>
        <dbReference type="Proteomes" id="UP001634393"/>
    </source>
</evidence>
<dbReference type="EMBL" id="JBJXBP010000002">
    <property type="protein sequence ID" value="KAL3845756.1"/>
    <property type="molecule type" value="Genomic_DNA"/>
</dbReference>
<feature type="signal peptide" evidence="3">
    <location>
        <begin position="1"/>
        <end position="21"/>
    </location>
</feature>
<dbReference type="PANTHER" id="PTHR16295">
    <property type="entry name" value="TRAF-TYPE ZINC FINGER PROTEIN-RELATED"/>
    <property type="match status" value="1"/>
</dbReference>
<dbReference type="Gene3D" id="3.30.40.10">
    <property type="entry name" value="Zinc/RING finger domain, C3HC4 (zinc finger)"/>
    <property type="match status" value="2"/>
</dbReference>
<gene>
    <name evidence="4" type="ORF">ACJIZ3_003159</name>
</gene>
<dbReference type="PANTHER" id="PTHR16295:SF10">
    <property type="entry name" value="EXPRESSED PROTEIN"/>
    <property type="match status" value="1"/>
</dbReference>
<name>A0ABD3UA03_9LAMI</name>
<evidence type="ECO:0008006" key="6">
    <source>
        <dbReference type="Google" id="ProtNLM"/>
    </source>
</evidence>
<organism evidence="4 5">
    <name type="scientific">Penstemon smallii</name>
    <dbReference type="NCBI Taxonomy" id="265156"/>
    <lineage>
        <taxon>Eukaryota</taxon>
        <taxon>Viridiplantae</taxon>
        <taxon>Streptophyta</taxon>
        <taxon>Embryophyta</taxon>
        <taxon>Tracheophyta</taxon>
        <taxon>Spermatophyta</taxon>
        <taxon>Magnoliopsida</taxon>
        <taxon>eudicotyledons</taxon>
        <taxon>Gunneridae</taxon>
        <taxon>Pentapetalae</taxon>
        <taxon>asterids</taxon>
        <taxon>lamiids</taxon>
        <taxon>Lamiales</taxon>
        <taxon>Plantaginaceae</taxon>
        <taxon>Cheloneae</taxon>
        <taxon>Penstemon</taxon>
    </lineage>
</organism>
<keyword evidence="2" id="KW-1133">Transmembrane helix</keyword>
<proteinExistence type="predicted"/>
<comment type="caution">
    <text evidence="4">The sequence shown here is derived from an EMBL/GenBank/DDBJ whole genome shotgun (WGS) entry which is preliminary data.</text>
</comment>
<protein>
    <recommendedName>
        <fullName evidence="6">TRAF-type domain-containing protein</fullName>
    </recommendedName>
</protein>
<dbReference type="AlphaFoldDB" id="A0ABD3UA03"/>
<keyword evidence="3" id="KW-0732">Signal</keyword>
<sequence length="207" mass="23762">MFILQCSLFTMNLVYLKSLLAVYGDRAIPSSNMDLHFVHCSRNLEKCKVCGEMVPKKFAEEHFLSTHAPVACSLCSETMDRNILDVHKGENCPQRIATCEYCEFPLPAIDLLEHQEVCGNRTELCHLCHKYIRLRERHGHENRCTGVNNIAESSRNTRAPERDRSGPRRQRQEFSPRRLLFTIAITGIAVLLGSLFFQRKPDQSQVN</sequence>
<dbReference type="Proteomes" id="UP001634393">
    <property type="component" value="Unassembled WGS sequence"/>
</dbReference>
<evidence type="ECO:0000313" key="4">
    <source>
        <dbReference type="EMBL" id="KAL3845756.1"/>
    </source>
</evidence>